<protein>
    <submittedName>
        <fullName evidence="2">Uncharacterized protein</fullName>
    </submittedName>
</protein>
<sequence length="132" mass="15143">MLLQHHMLRDVMLAEEGRIRLLQQDWVDRSEELSKACDGFLRTLESLQTLSRPILQTNQQVVAQHRLSALNLRNRVLDCKQEQQAALSSAVERLHDLRNKLNRLKSIESDLVLVLKQQDQHLAGLPHSAPKG</sequence>
<dbReference type="AlphaFoldDB" id="I0YRX3"/>
<keyword evidence="3" id="KW-1185">Reference proteome</keyword>
<name>I0YRX3_COCSC</name>
<evidence type="ECO:0000313" key="3">
    <source>
        <dbReference type="Proteomes" id="UP000007264"/>
    </source>
</evidence>
<keyword evidence="1" id="KW-0175">Coiled coil</keyword>
<feature type="coiled-coil region" evidence="1">
    <location>
        <begin position="80"/>
        <end position="107"/>
    </location>
</feature>
<proteinExistence type="predicted"/>
<comment type="caution">
    <text evidence="2">The sequence shown here is derived from an EMBL/GenBank/DDBJ whole genome shotgun (WGS) entry which is preliminary data.</text>
</comment>
<reference evidence="2 3" key="1">
    <citation type="journal article" date="2012" name="Genome Biol.">
        <title>The genome of the polar eukaryotic microalga coccomyxa subellipsoidea reveals traits of cold adaptation.</title>
        <authorList>
            <person name="Blanc G."/>
            <person name="Agarkova I."/>
            <person name="Grimwood J."/>
            <person name="Kuo A."/>
            <person name="Brueggeman A."/>
            <person name="Dunigan D."/>
            <person name="Gurnon J."/>
            <person name="Ladunga I."/>
            <person name="Lindquist E."/>
            <person name="Lucas S."/>
            <person name="Pangilinan J."/>
            <person name="Proschold T."/>
            <person name="Salamov A."/>
            <person name="Schmutz J."/>
            <person name="Weeks D."/>
            <person name="Yamada T."/>
            <person name="Claverie J.M."/>
            <person name="Grigoriev I."/>
            <person name="Van Etten J."/>
            <person name="Lomsadze A."/>
            <person name="Borodovsky M."/>
        </authorList>
    </citation>
    <scope>NUCLEOTIDE SEQUENCE [LARGE SCALE GENOMIC DNA]</scope>
    <source>
        <strain evidence="2 3">C-169</strain>
    </source>
</reference>
<organism evidence="2 3">
    <name type="scientific">Coccomyxa subellipsoidea (strain C-169)</name>
    <name type="common">Green microalga</name>
    <dbReference type="NCBI Taxonomy" id="574566"/>
    <lineage>
        <taxon>Eukaryota</taxon>
        <taxon>Viridiplantae</taxon>
        <taxon>Chlorophyta</taxon>
        <taxon>core chlorophytes</taxon>
        <taxon>Trebouxiophyceae</taxon>
        <taxon>Trebouxiophyceae incertae sedis</taxon>
        <taxon>Coccomyxaceae</taxon>
        <taxon>Coccomyxa</taxon>
        <taxon>Coccomyxa subellipsoidea</taxon>
    </lineage>
</organism>
<dbReference type="InterPro" id="IPR028172">
    <property type="entry name" value="FT20"/>
</dbReference>
<dbReference type="KEGG" id="csl:COCSUDRAFT_54138"/>
<evidence type="ECO:0000313" key="2">
    <source>
        <dbReference type="EMBL" id="EIE21142.1"/>
    </source>
</evidence>
<gene>
    <name evidence="2" type="ORF">COCSUDRAFT_54138</name>
</gene>
<evidence type="ECO:0000256" key="1">
    <source>
        <dbReference type="SAM" id="Coils"/>
    </source>
</evidence>
<dbReference type="EMBL" id="AGSI01000013">
    <property type="protein sequence ID" value="EIE21142.1"/>
    <property type="molecule type" value="Genomic_DNA"/>
</dbReference>
<dbReference type="GeneID" id="17039124"/>
<dbReference type="RefSeq" id="XP_005645686.1">
    <property type="nucleotide sequence ID" value="XM_005645629.1"/>
</dbReference>
<dbReference type="Pfam" id="PF14931">
    <property type="entry name" value="IFT20"/>
    <property type="match status" value="1"/>
</dbReference>
<accession>I0YRX3</accession>
<dbReference type="Proteomes" id="UP000007264">
    <property type="component" value="Unassembled WGS sequence"/>
</dbReference>